<dbReference type="InterPro" id="IPR050942">
    <property type="entry name" value="F-box_BR-signaling"/>
</dbReference>
<dbReference type="OrthoDB" id="1937564at2759"/>
<name>A0A843VM02_COLES</name>
<dbReference type="Proteomes" id="UP000652761">
    <property type="component" value="Unassembled WGS sequence"/>
</dbReference>
<protein>
    <recommendedName>
        <fullName evidence="1">KIB1-4 beta-propeller domain-containing protein</fullName>
    </recommendedName>
</protein>
<comment type="caution">
    <text evidence="2">The sequence shown here is derived from an EMBL/GenBank/DDBJ whole genome shotgun (WGS) entry which is preliminary data.</text>
</comment>
<sequence length="396" mass="43351">MAGNWANFPEVLLENITDRLASLADRLCVASVCRSWRYALGADDRPRTYLPFLVLPDQEEEGRIGRFCLVDLSDQKVRRGLKLPLELSGWSAFGASHSWLGMMNDLDASARLLDPFTGDVIVLPPVVDVRRSARLSSREPWFPVKLCLSSPEPGVDPGCVAVVIRGHTRSLAYALPGCDGPWMALDQQDIDGYDDVLYYKGTFYAISRDGVVVAADVITGSGSRDGHRDVPRLSHLRTAAELMNWRADGRLLLAVHPDGDLVVVSMKEDNRSHAMGHLQVTQVGKIDMKRAVVEVMGDLGDCALFLGSSSCVSIRASQVKGGGCRESSIYFANDCRVPYRASSTGHLVQVFVWSNGGSGWLYGSRKGSSFLNPPMWIAPRPWPGRPLRGYTLVASA</sequence>
<dbReference type="InterPro" id="IPR005174">
    <property type="entry name" value="KIB1-4_b-propeller"/>
</dbReference>
<dbReference type="PANTHER" id="PTHR44259">
    <property type="entry name" value="OS07G0183000 PROTEIN-RELATED"/>
    <property type="match status" value="1"/>
</dbReference>
<reference evidence="2" key="1">
    <citation type="submission" date="2017-07" db="EMBL/GenBank/DDBJ databases">
        <title>Taro Niue Genome Assembly and Annotation.</title>
        <authorList>
            <person name="Atibalentja N."/>
            <person name="Keating K."/>
            <person name="Fields C.J."/>
        </authorList>
    </citation>
    <scope>NUCLEOTIDE SEQUENCE</scope>
    <source>
        <strain evidence="2">Niue_2</strain>
        <tissue evidence="2">Leaf</tissue>
    </source>
</reference>
<feature type="domain" description="KIB1-4 beta-propeller" evidence="1">
    <location>
        <begin position="70"/>
        <end position="343"/>
    </location>
</feature>
<accession>A0A843VM02</accession>
<organism evidence="2 3">
    <name type="scientific">Colocasia esculenta</name>
    <name type="common">Wild taro</name>
    <name type="synonym">Arum esculentum</name>
    <dbReference type="NCBI Taxonomy" id="4460"/>
    <lineage>
        <taxon>Eukaryota</taxon>
        <taxon>Viridiplantae</taxon>
        <taxon>Streptophyta</taxon>
        <taxon>Embryophyta</taxon>
        <taxon>Tracheophyta</taxon>
        <taxon>Spermatophyta</taxon>
        <taxon>Magnoliopsida</taxon>
        <taxon>Liliopsida</taxon>
        <taxon>Araceae</taxon>
        <taxon>Aroideae</taxon>
        <taxon>Colocasieae</taxon>
        <taxon>Colocasia</taxon>
    </lineage>
</organism>
<evidence type="ECO:0000313" key="3">
    <source>
        <dbReference type="Proteomes" id="UP000652761"/>
    </source>
</evidence>
<dbReference type="Gene3D" id="1.20.1280.50">
    <property type="match status" value="1"/>
</dbReference>
<evidence type="ECO:0000259" key="1">
    <source>
        <dbReference type="Pfam" id="PF03478"/>
    </source>
</evidence>
<keyword evidence="3" id="KW-1185">Reference proteome</keyword>
<proteinExistence type="predicted"/>
<dbReference type="Pfam" id="PF03478">
    <property type="entry name" value="Beta-prop_KIB1-4"/>
    <property type="match status" value="1"/>
</dbReference>
<gene>
    <name evidence="2" type="ORF">Taro_024988</name>
</gene>
<dbReference type="AlphaFoldDB" id="A0A843VM02"/>
<dbReference type="EMBL" id="NMUH01001440">
    <property type="protein sequence ID" value="MQL92359.1"/>
    <property type="molecule type" value="Genomic_DNA"/>
</dbReference>
<evidence type="ECO:0000313" key="2">
    <source>
        <dbReference type="EMBL" id="MQL92359.1"/>
    </source>
</evidence>